<dbReference type="InterPro" id="IPR011057">
    <property type="entry name" value="Mss4-like_sf"/>
</dbReference>
<dbReference type="InterPro" id="IPR006913">
    <property type="entry name" value="CENP-V/GFA"/>
</dbReference>
<proteinExistence type="inferred from homology"/>
<gene>
    <name evidence="5" type="ORF">ABHF33_00175</name>
</gene>
<dbReference type="KEGG" id="cmav:ABHF33_00175"/>
<dbReference type="AlphaFoldDB" id="A0AAU7FB42"/>
<reference evidence="5" key="1">
    <citation type="submission" date="2024-05" db="EMBL/GenBank/DDBJ databases">
        <authorList>
            <person name="Yang L."/>
            <person name="Pan L."/>
        </authorList>
    </citation>
    <scope>NUCLEOTIDE SEQUENCE</scope>
    <source>
        <strain evidence="5">FCG-7</strain>
    </source>
</reference>
<dbReference type="Gene3D" id="2.170.150.70">
    <property type="match status" value="1"/>
</dbReference>
<dbReference type="RefSeq" id="WP_348945071.1">
    <property type="nucleotide sequence ID" value="NZ_CP157355.1"/>
</dbReference>
<dbReference type="PANTHER" id="PTHR28620">
    <property type="entry name" value="CENTROMERE PROTEIN V"/>
    <property type="match status" value="1"/>
</dbReference>
<name>A0AAU7FB42_9NEIS</name>
<evidence type="ECO:0000256" key="3">
    <source>
        <dbReference type="ARBA" id="ARBA00022833"/>
    </source>
</evidence>
<dbReference type="PANTHER" id="PTHR28620:SF1">
    <property type="entry name" value="CENP-V_GFA DOMAIN-CONTAINING PROTEIN"/>
    <property type="match status" value="1"/>
</dbReference>
<organism evidence="5">
    <name type="scientific">Chitinibacter mangrovi</name>
    <dbReference type="NCBI Taxonomy" id="3153927"/>
    <lineage>
        <taxon>Bacteria</taxon>
        <taxon>Pseudomonadati</taxon>
        <taxon>Pseudomonadota</taxon>
        <taxon>Betaproteobacteria</taxon>
        <taxon>Neisseriales</taxon>
        <taxon>Chitinibacteraceae</taxon>
        <taxon>Chitinibacter</taxon>
    </lineage>
</organism>
<keyword evidence="2" id="KW-0479">Metal-binding</keyword>
<protein>
    <submittedName>
        <fullName evidence="5">GFA family protein</fullName>
    </submittedName>
</protein>
<dbReference type="EMBL" id="CP157355">
    <property type="protein sequence ID" value="XBM00734.1"/>
    <property type="molecule type" value="Genomic_DNA"/>
</dbReference>
<dbReference type="GO" id="GO:0016846">
    <property type="term" value="F:carbon-sulfur lyase activity"/>
    <property type="evidence" value="ECO:0007669"/>
    <property type="project" value="InterPro"/>
</dbReference>
<dbReference type="InterPro" id="IPR052355">
    <property type="entry name" value="CENP-V-like"/>
</dbReference>
<evidence type="ECO:0000256" key="1">
    <source>
        <dbReference type="ARBA" id="ARBA00005495"/>
    </source>
</evidence>
<dbReference type="Pfam" id="PF04828">
    <property type="entry name" value="GFA"/>
    <property type="match status" value="1"/>
</dbReference>
<comment type="similarity">
    <text evidence="1">Belongs to the Gfa family.</text>
</comment>
<sequence length="120" mass="13447">MQSTRLYRGSCHCGAVKFRISSPEITSGVRCNCSLCQRKGALMTPHIYSPEELVIESGEEQLSIYQFGSGVAKHYFCKVCGIYPFHQTMRKAGYYRVNVGCLEDLNPLTLPQDVFDGKSL</sequence>
<dbReference type="GO" id="GO:0046872">
    <property type="term" value="F:metal ion binding"/>
    <property type="evidence" value="ECO:0007669"/>
    <property type="project" value="UniProtKB-KW"/>
</dbReference>
<evidence type="ECO:0000259" key="4">
    <source>
        <dbReference type="PROSITE" id="PS51891"/>
    </source>
</evidence>
<evidence type="ECO:0000313" key="5">
    <source>
        <dbReference type="EMBL" id="XBM00734.1"/>
    </source>
</evidence>
<feature type="domain" description="CENP-V/GFA" evidence="4">
    <location>
        <begin position="7"/>
        <end position="116"/>
    </location>
</feature>
<accession>A0AAU7FB42</accession>
<dbReference type="SUPFAM" id="SSF51316">
    <property type="entry name" value="Mss4-like"/>
    <property type="match status" value="1"/>
</dbReference>
<keyword evidence="3" id="KW-0862">Zinc</keyword>
<dbReference type="PROSITE" id="PS51891">
    <property type="entry name" value="CENP_V_GFA"/>
    <property type="match status" value="1"/>
</dbReference>
<evidence type="ECO:0000256" key="2">
    <source>
        <dbReference type="ARBA" id="ARBA00022723"/>
    </source>
</evidence>